<dbReference type="RefSeq" id="XP_062757551.1">
    <property type="nucleotide sequence ID" value="XM_062897868.1"/>
</dbReference>
<keyword evidence="3" id="KW-1185">Reference proteome</keyword>
<comment type="caution">
    <text evidence="2">The sequence shown here is derived from an EMBL/GenBank/DDBJ whole genome shotgun (WGS) entry which is preliminary data.</text>
</comment>
<dbReference type="EMBL" id="JAWRVG010000010">
    <property type="protein sequence ID" value="KAK4077868.1"/>
    <property type="molecule type" value="Genomic_DNA"/>
</dbReference>
<gene>
    <name evidence="2" type="ORF">Triagg1_3562</name>
</gene>
<organism evidence="2 3">
    <name type="scientific">Trichoderma aggressivum f. europaeum</name>
    <dbReference type="NCBI Taxonomy" id="173218"/>
    <lineage>
        <taxon>Eukaryota</taxon>
        <taxon>Fungi</taxon>
        <taxon>Dikarya</taxon>
        <taxon>Ascomycota</taxon>
        <taxon>Pezizomycotina</taxon>
        <taxon>Sordariomycetes</taxon>
        <taxon>Hypocreomycetidae</taxon>
        <taxon>Hypocreales</taxon>
        <taxon>Hypocreaceae</taxon>
        <taxon>Trichoderma</taxon>
    </lineage>
</organism>
<keyword evidence="1" id="KW-0732">Signal</keyword>
<name>A0AAE1M6X7_9HYPO</name>
<protein>
    <submittedName>
        <fullName evidence="2">Uncharacterized protein</fullName>
    </submittedName>
</protein>
<reference evidence="2" key="1">
    <citation type="submission" date="2023-11" db="EMBL/GenBank/DDBJ databases">
        <title>The genome sequences of three competitors of mushroom-forming fungi.</title>
        <authorList>
            <person name="Beijen E."/>
            <person name="Ohm R.A."/>
        </authorList>
    </citation>
    <scope>NUCLEOTIDE SEQUENCE</scope>
    <source>
        <strain evidence="2">CBS 100526</strain>
    </source>
</reference>
<feature type="chain" id="PRO_5042117592" evidence="1">
    <location>
        <begin position="24"/>
        <end position="104"/>
    </location>
</feature>
<dbReference type="AlphaFoldDB" id="A0AAE1M6X7"/>
<evidence type="ECO:0000313" key="2">
    <source>
        <dbReference type="EMBL" id="KAK4077868.1"/>
    </source>
</evidence>
<sequence>MLFSRDFITTVLALAFSATRAEAAIAIVMWVDGGDPCRWTIINNRPANPCNVHLANPLTNWFKYVLQGYGGSLWLNNDYGSFNSYCHDAPANLACGVRREWVCC</sequence>
<accession>A0AAE1M6X7</accession>
<evidence type="ECO:0000313" key="3">
    <source>
        <dbReference type="Proteomes" id="UP001273209"/>
    </source>
</evidence>
<dbReference type="Proteomes" id="UP001273209">
    <property type="component" value="Unassembled WGS sequence"/>
</dbReference>
<feature type="signal peptide" evidence="1">
    <location>
        <begin position="1"/>
        <end position="23"/>
    </location>
</feature>
<dbReference type="GeneID" id="87917773"/>
<evidence type="ECO:0000256" key="1">
    <source>
        <dbReference type="SAM" id="SignalP"/>
    </source>
</evidence>
<proteinExistence type="predicted"/>